<dbReference type="Proteomes" id="UP000680839">
    <property type="component" value="Chromosome"/>
</dbReference>
<name>A0A975NCZ6_9BRAD</name>
<dbReference type="InterPro" id="IPR006597">
    <property type="entry name" value="Sel1-like"/>
</dbReference>
<evidence type="ECO:0000313" key="2">
    <source>
        <dbReference type="EMBL" id="QWG12219.1"/>
    </source>
</evidence>
<dbReference type="SUPFAM" id="SSF81901">
    <property type="entry name" value="HCP-like"/>
    <property type="match status" value="1"/>
</dbReference>
<reference evidence="2" key="1">
    <citation type="submission" date="2021-06" db="EMBL/GenBank/DDBJ databases">
        <title>Bradyrhizobium sp. S2-20-1 Genome sequencing.</title>
        <authorList>
            <person name="Jin L."/>
        </authorList>
    </citation>
    <scope>NUCLEOTIDE SEQUENCE</scope>
    <source>
        <strain evidence="2">S2-20-1</strain>
    </source>
</reference>
<dbReference type="Pfam" id="PF08238">
    <property type="entry name" value="Sel1"/>
    <property type="match status" value="3"/>
</dbReference>
<evidence type="ECO:0000256" key="1">
    <source>
        <dbReference type="SAM" id="SignalP"/>
    </source>
</evidence>
<dbReference type="InterPro" id="IPR011990">
    <property type="entry name" value="TPR-like_helical_dom_sf"/>
</dbReference>
<gene>
    <name evidence="2" type="ORF">KMZ29_21255</name>
</gene>
<feature type="signal peptide" evidence="1">
    <location>
        <begin position="1"/>
        <end position="22"/>
    </location>
</feature>
<dbReference type="PANTHER" id="PTHR11102">
    <property type="entry name" value="SEL-1-LIKE PROTEIN"/>
    <property type="match status" value="1"/>
</dbReference>
<proteinExistence type="predicted"/>
<dbReference type="InterPro" id="IPR050767">
    <property type="entry name" value="Sel1_AlgK"/>
</dbReference>
<dbReference type="SMART" id="SM00671">
    <property type="entry name" value="SEL1"/>
    <property type="match status" value="2"/>
</dbReference>
<dbReference type="EMBL" id="CP076134">
    <property type="protein sequence ID" value="QWG12219.1"/>
    <property type="molecule type" value="Genomic_DNA"/>
</dbReference>
<dbReference type="AlphaFoldDB" id="A0A975NCZ6"/>
<dbReference type="PANTHER" id="PTHR11102:SF160">
    <property type="entry name" value="ERAD-ASSOCIATED E3 UBIQUITIN-PROTEIN LIGASE COMPONENT HRD3"/>
    <property type="match status" value="1"/>
</dbReference>
<evidence type="ECO:0000313" key="3">
    <source>
        <dbReference type="Proteomes" id="UP000680839"/>
    </source>
</evidence>
<sequence length="164" mass="18190">MTRAFRKIFAIIILSWSFSAIADAGPFEDAGAAYDGGDYATALRLYRQMADQGNGNAQFSLGTIYEKGRGVAQDDAEAAKWYRLAADQGHPTAQFNLGIMYDNGRGVAQNKVLAHAWFSLSVAQGNQEAARTRDILARRMTPTQLAQAQKLAREWKPEQQPHRR</sequence>
<protein>
    <submittedName>
        <fullName evidence="2">Sel1 repeat family protein</fullName>
    </submittedName>
</protein>
<accession>A0A975NCZ6</accession>
<keyword evidence="1" id="KW-0732">Signal</keyword>
<dbReference type="RefSeq" id="WP_215621054.1">
    <property type="nucleotide sequence ID" value="NZ_CP076134.1"/>
</dbReference>
<feature type="chain" id="PRO_5037606855" evidence="1">
    <location>
        <begin position="23"/>
        <end position="164"/>
    </location>
</feature>
<dbReference type="Gene3D" id="1.25.40.10">
    <property type="entry name" value="Tetratricopeptide repeat domain"/>
    <property type="match status" value="1"/>
</dbReference>
<organism evidence="2 3">
    <name type="scientific">Bradyrhizobium sediminis</name>
    <dbReference type="NCBI Taxonomy" id="2840469"/>
    <lineage>
        <taxon>Bacteria</taxon>
        <taxon>Pseudomonadati</taxon>
        <taxon>Pseudomonadota</taxon>
        <taxon>Alphaproteobacteria</taxon>
        <taxon>Hyphomicrobiales</taxon>
        <taxon>Nitrobacteraceae</taxon>
        <taxon>Bradyrhizobium</taxon>
    </lineage>
</organism>